<sequence length="334" mass="35686">MKKIGIGLLTLPLAATAFAATPIPDVSPASEGQHVFINIPQQRLFIYTDGQLTKAYPVAVGKSMTQTTLGEHKIGVKAFNPTWHIPQSIQKERGDGVKSVPPGPKNPLGPVFVRLGDPKLGLGIHGTNTPASVPGIRSHGCVRMKSPDALEFATTITTGSPAYVIYQMASLNEDANKNLWLAAYRDPYNKKNLNTDALRKSIAAWAKANGKNINSKRIDAILKARTGTANCLTCAKGAKLTMPLKSLAWTNGSSVYSKPKFMPKPVPVQNDVLPAGSEIEVNADDFVPDKAASATFVPSNTSASDTQNHSRKPAGSTYTTTPIPENSEPTEVLF</sequence>
<evidence type="ECO:0000256" key="3">
    <source>
        <dbReference type="ARBA" id="ARBA00022676"/>
    </source>
</evidence>
<keyword evidence="7 9" id="KW-0573">Peptidoglycan synthesis</keyword>
<evidence type="ECO:0000256" key="4">
    <source>
        <dbReference type="ARBA" id="ARBA00022679"/>
    </source>
</evidence>
<dbReference type="SUPFAM" id="SSF141523">
    <property type="entry name" value="L,D-transpeptidase catalytic domain-like"/>
    <property type="match status" value="1"/>
</dbReference>
<name>A0ABW8Q5X2_9NEIS</name>
<evidence type="ECO:0000259" key="12">
    <source>
        <dbReference type="PROSITE" id="PS52029"/>
    </source>
</evidence>
<feature type="chain" id="PRO_5046245427" evidence="11">
    <location>
        <begin position="20"/>
        <end position="334"/>
    </location>
</feature>
<keyword evidence="11" id="KW-0732">Signal</keyword>
<comment type="similarity">
    <text evidence="2">Belongs to the YkuD family.</text>
</comment>
<evidence type="ECO:0000313" key="14">
    <source>
        <dbReference type="Proteomes" id="UP001621964"/>
    </source>
</evidence>
<evidence type="ECO:0000256" key="8">
    <source>
        <dbReference type="ARBA" id="ARBA00023316"/>
    </source>
</evidence>
<evidence type="ECO:0000256" key="6">
    <source>
        <dbReference type="ARBA" id="ARBA00022960"/>
    </source>
</evidence>
<dbReference type="Pfam" id="PF03734">
    <property type="entry name" value="YkuD"/>
    <property type="match status" value="1"/>
</dbReference>
<dbReference type="PROSITE" id="PS52029">
    <property type="entry name" value="LD_TPASE"/>
    <property type="match status" value="1"/>
</dbReference>
<evidence type="ECO:0000256" key="9">
    <source>
        <dbReference type="PROSITE-ProRule" id="PRU01373"/>
    </source>
</evidence>
<dbReference type="InterPro" id="IPR050979">
    <property type="entry name" value="LD-transpeptidase"/>
</dbReference>
<feature type="domain" description="L,D-TPase catalytic" evidence="12">
    <location>
        <begin position="33"/>
        <end position="165"/>
    </location>
</feature>
<evidence type="ECO:0000313" key="13">
    <source>
        <dbReference type="EMBL" id="MFK7642333.1"/>
    </source>
</evidence>
<keyword evidence="14" id="KW-1185">Reference proteome</keyword>
<feature type="active site" description="Proton donor/acceptor" evidence="9">
    <location>
        <position position="125"/>
    </location>
</feature>
<evidence type="ECO:0000256" key="2">
    <source>
        <dbReference type="ARBA" id="ARBA00005992"/>
    </source>
</evidence>
<feature type="compositionally biased region" description="Polar residues" evidence="10">
    <location>
        <begin position="316"/>
        <end position="334"/>
    </location>
</feature>
<keyword evidence="5" id="KW-0378">Hydrolase</keyword>
<gene>
    <name evidence="13" type="ORF">ACI43T_07455</name>
</gene>
<evidence type="ECO:0000256" key="10">
    <source>
        <dbReference type="SAM" id="MobiDB-lite"/>
    </source>
</evidence>
<dbReference type="Proteomes" id="UP001621964">
    <property type="component" value="Unassembled WGS sequence"/>
</dbReference>
<dbReference type="GO" id="GO:0016740">
    <property type="term" value="F:transferase activity"/>
    <property type="evidence" value="ECO:0007669"/>
    <property type="project" value="UniProtKB-KW"/>
</dbReference>
<evidence type="ECO:0000256" key="7">
    <source>
        <dbReference type="ARBA" id="ARBA00022984"/>
    </source>
</evidence>
<dbReference type="PANTHER" id="PTHR30582">
    <property type="entry name" value="L,D-TRANSPEPTIDASE"/>
    <property type="match status" value="1"/>
</dbReference>
<dbReference type="EC" id="2.-.-.-" evidence="13"/>
<dbReference type="InterPro" id="IPR038063">
    <property type="entry name" value="Transpep_catalytic_dom"/>
</dbReference>
<feature type="active site" description="Nucleophile" evidence="9">
    <location>
        <position position="141"/>
    </location>
</feature>
<evidence type="ECO:0000256" key="5">
    <source>
        <dbReference type="ARBA" id="ARBA00022801"/>
    </source>
</evidence>
<keyword evidence="3" id="KW-0328">Glycosyltransferase</keyword>
<dbReference type="EMBL" id="JBJGEB010000006">
    <property type="protein sequence ID" value="MFK7642333.1"/>
    <property type="molecule type" value="Genomic_DNA"/>
</dbReference>
<feature type="signal peptide" evidence="11">
    <location>
        <begin position="1"/>
        <end position="19"/>
    </location>
</feature>
<protein>
    <submittedName>
        <fullName evidence="13">L,D-transpeptidase</fullName>
        <ecNumber evidence="13">2.-.-.-</ecNumber>
    </submittedName>
</protein>
<dbReference type="PANTHER" id="PTHR30582:SF24">
    <property type="entry name" value="L,D-TRANSPEPTIDASE ERFK_SRFK-RELATED"/>
    <property type="match status" value="1"/>
</dbReference>
<keyword evidence="6 9" id="KW-0133">Cell shape</keyword>
<keyword evidence="4 13" id="KW-0808">Transferase</keyword>
<dbReference type="RefSeq" id="WP_308022485.1">
    <property type="nucleotide sequence ID" value="NZ_CAUJQB010000019.1"/>
</dbReference>
<dbReference type="CDD" id="cd16913">
    <property type="entry name" value="YkuD_like"/>
    <property type="match status" value="1"/>
</dbReference>
<keyword evidence="8 9" id="KW-0961">Cell wall biogenesis/degradation</keyword>
<reference evidence="13 14" key="1">
    <citation type="submission" date="2024-11" db="EMBL/GenBank/DDBJ databases">
        <authorList>
            <person name="Mikucki A.G."/>
            <person name="Kahler C.M."/>
        </authorList>
    </citation>
    <scope>NUCLEOTIDE SEQUENCE [LARGE SCALE GENOMIC DNA]</scope>
    <source>
        <strain evidence="13 14">EXNM717</strain>
    </source>
</reference>
<evidence type="ECO:0000256" key="11">
    <source>
        <dbReference type="SAM" id="SignalP"/>
    </source>
</evidence>
<accession>A0ABW8Q5X2</accession>
<feature type="region of interest" description="Disordered" evidence="10">
    <location>
        <begin position="294"/>
        <end position="334"/>
    </location>
</feature>
<evidence type="ECO:0000256" key="1">
    <source>
        <dbReference type="ARBA" id="ARBA00004752"/>
    </source>
</evidence>
<comment type="caution">
    <text evidence="13">The sequence shown here is derived from an EMBL/GenBank/DDBJ whole genome shotgun (WGS) entry which is preliminary data.</text>
</comment>
<dbReference type="InterPro" id="IPR005490">
    <property type="entry name" value="LD_TPept_cat_dom"/>
</dbReference>
<organism evidence="13 14">
    <name type="scientific">Neisseria oralis</name>
    <dbReference type="NCBI Taxonomy" id="1107316"/>
    <lineage>
        <taxon>Bacteria</taxon>
        <taxon>Pseudomonadati</taxon>
        <taxon>Pseudomonadota</taxon>
        <taxon>Betaproteobacteria</taxon>
        <taxon>Neisseriales</taxon>
        <taxon>Neisseriaceae</taxon>
        <taxon>Neisseria</taxon>
    </lineage>
</organism>
<comment type="pathway">
    <text evidence="1 9">Cell wall biogenesis; peptidoglycan biosynthesis.</text>
</comment>
<feature type="compositionally biased region" description="Polar residues" evidence="10">
    <location>
        <begin position="296"/>
        <end position="307"/>
    </location>
</feature>
<proteinExistence type="inferred from homology"/>
<dbReference type="Gene3D" id="2.40.440.10">
    <property type="entry name" value="L,D-transpeptidase catalytic domain-like"/>
    <property type="match status" value="1"/>
</dbReference>